<accession>A0A0E9THJ1</accession>
<dbReference type="AlphaFoldDB" id="A0A0E9THJ1"/>
<proteinExistence type="predicted"/>
<name>A0A0E9THJ1_ANGAN</name>
<reference evidence="1" key="2">
    <citation type="journal article" date="2015" name="Fish Shellfish Immunol.">
        <title>Early steps in the European eel (Anguilla anguilla)-Vibrio vulnificus interaction in the gills: Role of the RtxA13 toxin.</title>
        <authorList>
            <person name="Callol A."/>
            <person name="Pajuelo D."/>
            <person name="Ebbesson L."/>
            <person name="Teles M."/>
            <person name="MacKenzie S."/>
            <person name="Amaro C."/>
        </authorList>
    </citation>
    <scope>NUCLEOTIDE SEQUENCE</scope>
</reference>
<evidence type="ECO:0000313" key="1">
    <source>
        <dbReference type="EMBL" id="JAH52198.1"/>
    </source>
</evidence>
<sequence>MLSVQHMQSGLDLVRILTMPRPLTPTQRRGYLALPQWTGDL</sequence>
<dbReference type="EMBL" id="GBXM01056379">
    <property type="protein sequence ID" value="JAH52198.1"/>
    <property type="molecule type" value="Transcribed_RNA"/>
</dbReference>
<reference evidence="1" key="1">
    <citation type="submission" date="2014-11" db="EMBL/GenBank/DDBJ databases">
        <authorList>
            <person name="Amaro Gonzalez C."/>
        </authorList>
    </citation>
    <scope>NUCLEOTIDE SEQUENCE</scope>
</reference>
<protein>
    <submittedName>
        <fullName evidence="1">Uncharacterized protein</fullName>
    </submittedName>
</protein>
<organism evidence="1">
    <name type="scientific">Anguilla anguilla</name>
    <name type="common">European freshwater eel</name>
    <name type="synonym">Muraena anguilla</name>
    <dbReference type="NCBI Taxonomy" id="7936"/>
    <lineage>
        <taxon>Eukaryota</taxon>
        <taxon>Metazoa</taxon>
        <taxon>Chordata</taxon>
        <taxon>Craniata</taxon>
        <taxon>Vertebrata</taxon>
        <taxon>Euteleostomi</taxon>
        <taxon>Actinopterygii</taxon>
        <taxon>Neopterygii</taxon>
        <taxon>Teleostei</taxon>
        <taxon>Anguilliformes</taxon>
        <taxon>Anguillidae</taxon>
        <taxon>Anguilla</taxon>
    </lineage>
</organism>